<dbReference type="PANTHER" id="PTHR12542:SF17">
    <property type="entry name" value="EXOCYST SUBUNIT EXO70 FAMILY PROTEIN"/>
    <property type="match status" value="1"/>
</dbReference>
<accession>A0A7J7KVY6</accession>
<dbReference type="AlphaFoldDB" id="A0A7J7KVY6"/>
<dbReference type="GO" id="GO:0000145">
    <property type="term" value="C:exocyst"/>
    <property type="evidence" value="ECO:0007669"/>
    <property type="project" value="InterPro"/>
</dbReference>
<reference evidence="2 3" key="1">
    <citation type="journal article" date="2020" name="IScience">
        <title>Genome Sequencing of the Endangered Kingdonia uniflora (Circaeasteraceae, Ranunculales) Reveals Potential Mechanisms of Evolutionary Specialization.</title>
        <authorList>
            <person name="Sun Y."/>
            <person name="Deng T."/>
            <person name="Zhang A."/>
            <person name="Moore M.J."/>
            <person name="Landis J.B."/>
            <person name="Lin N."/>
            <person name="Zhang H."/>
            <person name="Zhang X."/>
            <person name="Huang J."/>
            <person name="Zhang X."/>
            <person name="Sun H."/>
            <person name="Wang H."/>
        </authorList>
    </citation>
    <scope>NUCLEOTIDE SEQUENCE [LARGE SCALE GENOMIC DNA]</scope>
    <source>
        <strain evidence="2">TB1705</strain>
        <tissue evidence="2">Leaf</tissue>
    </source>
</reference>
<dbReference type="OrthoDB" id="1743736at2759"/>
<name>A0A7J7KVY6_9MAGN</name>
<dbReference type="InterPro" id="IPR004140">
    <property type="entry name" value="Exo70"/>
</dbReference>
<dbReference type="GO" id="GO:0006887">
    <property type="term" value="P:exocytosis"/>
    <property type="evidence" value="ECO:0007669"/>
    <property type="project" value="InterPro"/>
</dbReference>
<dbReference type="PANTHER" id="PTHR12542">
    <property type="entry name" value="EXOCYST COMPLEX PROTEIN EXO70"/>
    <property type="match status" value="1"/>
</dbReference>
<proteinExistence type="predicted"/>
<comment type="caution">
    <text evidence="2">The sequence shown here is derived from an EMBL/GenBank/DDBJ whole genome shotgun (WGS) entry which is preliminary data.</text>
</comment>
<dbReference type="InterPro" id="IPR016159">
    <property type="entry name" value="Cullin_repeat-like_dom_sf"/>
</dbReference>
<sequence>MPSKGMGNICFTSNKSACPSSPSFSLNSQQQKRITTSPVYSYSQSMTNETIVTSAEIINKWNPDTSTYAKITSLFYENREEAKDFLKFVKDLQKAMKYLVAKNPNSEKLVEAHNLMEIAMKRLEKEFYMNLSMNHDHLDPKSISSRSSVSHASNASDGSKLRSSLSRPNPGLPLQCPEHSGIRDRTAYTHVPSSCTSHLHGRGALVAYNPRMLEQHPDNPEYL</sequence>
<dbReference type="SUPFAM" id="SSF74788">
    <property type="entry name" value="Cullin repeat-like"/>
    <property type="match status" value="1"/>
</dbReference>
<gene>
    <name evidence="2" type="ORF">GIB67_011870</name>
</gene>
<feature type="region of interest" description="Disordered" evidence="1">
    <location>
        <begin position="139"/>
        <end position="179"/>
    </location>
</feature>
<protein>
    <submittedName>
        <fullName evidence="2">Uncharacterized protein</fullName>
    </submittedName>
</protein>
<dbReference type="Pfam" id="PF20669">
    <property type="entry name" value="Exo70_N"/>
    <property type="match status" value="1"/>
</dbReference>
<keyword evidence="3" id="KW-1185">Reference proteome</keyword>
<evidence type="ECO:0000256" key="1">
    <source>
        <dbReference type="SAM" id="MobiDB-lite"/>
    </source>
</evidence>
<dbReference type="EMBL" id="JACGCM010002840">
    <property type="protein sequence ID" value="KAF6134444.1"/>
    <property type="molecule type" value="Genomic_DNA"/>
</dbReference>
<dbReference type="Proteomes" id="UP000541444">
    <property type="component" value="Unassembled WGS sequence"/>
</dbReference>
<feature type="compositionally biased region" description="Low complexity" evidence="1">
    <location>
        <begin position="142"/>
        <end position="158"/>
    </location>
</feature>
<evidence type="ECO:0000313" key="3">
    <source>
        <dbReference type="Proteomes" id="UP000541444"/>
    </source>
</evidence>
<organism evidence="2 3">
    <name type="scientific">Kingdonia uniflora</name>
    <dbReference type="NCBI Taxonomy" id="39325"/>
    <lineage>
        <taxon>Eukaryota</taxon>
        <taxon>Viridiplantae</taxon>
        <taxon>Streptophyta</taxon>
        <taxon>Embryophyta</taxon>
        <taxon>Tracheophyta</taxon>
        <taxon>Spermatophyta</taxon>
        <taxon>Magnoliopsida</taxon>
        <taxon>Ranunculales</taxon>
        <taxon>Circaeasteraceae</taxon>
        <taxon>Kingdonia</taxon>
    </lineage>
</organism>
<dbReference type="Gene3D" id="1.20.1280.170">
    <property type="entry name" value="Exocyst complex component Exo70"/>
    <property type="match status" value="1"/>
</dbReference>
<evidence type="ECO:0000313" key="2">
    <source>
        <dbReference type="EMBL" id="KAF6134444.1"/>
    </source>
</evidence>